<dbReference type="GO" id="GO:0016787">
    <property type="term" value="F:hydrolase activity"/>
    <property type="evidence" value="ECO:0007669"/>
    <property type="project" value="UniProtKB-KW"/>
</dbReference>
<dbReference type="Proteomes" id="UP000199494">
    <property type="component" value="Unassembled WGS sequence"/>
</dbReference>
<dbReference type="SUPFAM" id="SSF63817">
    <property type="entry name" value="Sortase"/>
    <property type="match status" value="1"/>
</dbReference>
<dbReference type="InterPro" id="IPR005754">
    <property type="entry name" value="Sortase"/>
</dbReference>
<name>A0A1G6T0A7_9PSEU</name>
<evidence type="ECO:0000313" key="2">
    <source>
        <dbReference type="EMBL" id="SDD21795.1"/>
    </source>
</evidence>
<organism evidence="2 3">
    <name type="scientific">Prauserella marina</name>
    <dbReference type="NCBI Taxonomy" id="530584"/>
    <lineage>
        <taxon>Bacteria</taxon>
        <taxon>Bacillati</taxon>
        <taxon>Actinomycetota</taxon>
        <taxon>Actinomycetes</taxon>
        <taxon>Pseudonocardiales</taxon>
        <taxon>Pseudonocardiaceae</taxon>
        <taxon>Prauserella</taxon>
    </lineage>
</organism>
<evidence type="ECO:0000313" key="3">
    <source>
        <dbReference type="Proteomes" id="UP000199494"/>
    </source>
</evidence>
<sequence length="256" mass="28112">MRTVGEIFITLGLVVLLFVVYELYITNWMSAKLQREANADLDSQWSNERELHTDPIDGKAFARIYIPSFGADWSFTIQQGVDAAALEVGPGHYKSTAMPGEPGNFGVAGHRVGKGAPFNDLDLLASCDAVVIETADSFYVYRVLPMQDEVAGWAQNQGSDPRCADVAPLQDTQGAYDQTFGRVIVTPDRGDAVSPVPYKANETMPESDLAALMTLTTCHPQFSDRERMIIHTVLTNQYAKEQGANYADLLREIGEA</sequence>
<keyword evidence="3" id="KW-1185">Reference proteome</keyword>
<reference evidence="2 3" key="1">
    <citation type="submission" date="2016-10" db="EMBL/GenBank/DDBJ databases">
        <authorList>
            <person name="de Groot N.N."/>
        </authorList>
    </citation>
    <scope>NUCLEOTIDE SEQUENCE [LARGE SCALE GENOMIC DNA]</scope>
    <source>
        <strain evidence="2 3">CGMCC 4.5506</strain>
    </source>
</reference>
<dbReference type="CDD" id="cd05830">
    <property type="entry name" value="Sortase_E"/>
    <property type="match status" value="1"/>
</dbReference>
<dbReference type="AlphaFoldDB" id="A0A1G6T0A7"/>
<dbReference type="STRING" id="530584.SAMN05421630_106454"/>
<keyword evidence="1" id="KW-0378">Hydrolase</keyword>
<dbReference type="InterPro" id="IPR023365">
    <property type="entry name" value="Sortase_dom-sf"/>
</dbReference>
<dbReference type="NCBIfam" id="NF033747">
    <property type="entry name" value="class_E_sortase"/>
    <property type="match status" value="1"/>
</dbReference>
<proteinExistence type="predicted"/>
<accession>A0A1G6T0A7</accession>
<gene>
    <name evidence="2" type="ORF">SAMN05421630_106454</name>
</gene>
<dbReference type="EMBL" id="FMZE01000006">
    <property type="protein sequence ID" value="SDD21795.1"/>
    <property type="molecule type" value="Genomic_DNA"/>
</dbReference>
<dbReference type="InterPro" id="IPR042003">
    <property type="entry name" value="Sortase_E"/>
</dbReference>
<protein>
    <submittedName>
        <fullName evidence="2">LPXTG-site transpeptidase (Sortase) family protein</fullName>
    </submittedName>
</protein>
<dbReference type="InterPro" id="IPR053465">
    <property type="entry name" value="Sortase_Class_E"/>
</dbReference>
<dbReference type="Gene3D" id="2.40.260.10">
    <property type="entry name" value="Sortase"/>
    <property type="match status" value="1"/>
</dbReference>
<dbReference type="Pfam" id="PF04203">
    <property type="entry name" value="Sortase"/>
    <property type="match status" value="1"/>
</dbReference>
<evidence type="ECO:0000256" key="1">
    <source>
        <dbReference type="ARBA" id="ARBA00022801"/>
    </source>
</evidence>